<sequence>MEAILAGIEVGEIKKLDAYLKKLFDNQKMRVVPRPKKTDSVEVYLGEEFLGVLSLDDEDGDRSFNFNMAILDTDLE</sequence>
<keyword evidence="2" id="KW-1185">Reference proteome</keyword>
<accession>A0A0S3PW10</accession>
<protein>
    <recommendedName>
        <fullName evidence="3">DUF3126 domain-containing protein</fullName>
    </recommendedName>
</protein>
<evidence type="ECO:0000313" key="2">
    <source>
        <dbReference type="Proteomes" id="UP000236884"/>
    </source>
</evidence>
<proteinExistence type="predicted"/>
<dbReference type="AlphaFoldDB" id="A0A0S3PW10"/>
<evidence type="ECO:0000313" key="1">
    <source>
        <dbReference type="EMBL" id="BAT60138.1"/>
    </source>
</evidence>
<gene>
    <name evidence="1" type="ORF">GJW-30_1_02674</name>
</gene>
<dbReference type="Pfam" id="PF11324">
    <property type="entry name" value="DUF3126"/>
    <property type="match status" value="1"/>
</dbReference>
<evidence type="ECO:0008006" key="3">
    <source>
        <dbReference type="Google" id="ProtNLM"/>
    </source>
</evidence>
<reference evidence="1 2" key="1">
    <citation type="submission" date="2015-08" db="EMBL/GenBank/DDBJ databases">
        <title>Investigation of the bacterial diversity of lava forest soil.</title>
        <authorList>
            <person name="Lee J.S."/>
        </authorList>
    </citation>
    <scope>NUCLEOTIDE SEQUENCE [LARGE SCALE GENOMIC DNA]</scope>
    <source>
        <strain evidence="1 2">GJW-30</strain>
    </source>
</reference>
<dbReference type="EMBL" id="AP014946">
    <property type="protein sequence ID" value="BAT60138.1"/>
    <property type="molecule type" value="Genomic_DNA"/>
</dbReference>
<dbReference type="KEGG" id="vgo:GJW-30_1_02674"/>
<dbReference type="InterPro" id="IPR021473">
    <property type="entry name" value="DUF3126"/>
</dbReference>
<name>A0A0S3PW10_9BRAD</name>
<dbReference type="Proteomes" id="UP000236884">
    <property type="component" value="Chromosome"/>
</dbReference>
<organism evidence="1 2">
    <name type="scientific">Variibacter gotjawalensis</name>
    <dbReference type="NCBI Taxonomy" id="1333996"/>
    <lineage>
        <taxon>Bacteria</taxon>
        <taxon>Pseudomonadati</taxon>
        <taxon>Pseudomonadota</taxon>
        <taxon>Alphaproteobacteria</taxon>
        <taxon>Hyphomicrobiales</taxon>
        <taxon>Nitrobacteraceae</taxon>
        <taxon>Variibacter</taxon>
    </lineage>
</organism>